<keyword evidence="2" id="KW-0479">Metal-binding</keyword>
<dbReference type="AlphaFoldDB" id="A0A6L2QDN1"/>
<feature type="domain" description="DDE Tnp4" evidence="3">
    <location>
        <begin position="11"/>
        <end position="75"/>
    </location>
</feature>
<proteinExistence type="predicted"/>
<evidence type="ECO:0000313" key="4">
    <source>
        <dbReference type="EMBL" id="GFG40237.1"/>
    </source>
</evidence>
<dbReference type="InParanoid" id="A0A6L2QDN1"/>
<sequence length="157" mass="18356">MLYHLSLLLTIPLKPFPGQHPESSPERIFNYRPARARRIVEIVFGIHVARFSFLRNSLSPDKVETVVLTCVYLHNFLRRNANARIAYSPPGAFDAEEAENGTFTPGTWRQETGKEECFLNLQNIPRRTNNFPQDIRKQFMEYFFYPEGSVPWQDEYA</sequence>
<dbReference type="InterPro" id="IPR027806">
    <property type="entry name" value="HARBI1_dom"/>
</dbReference>
<comment type="caution">
    <text evidence="4">The sequence shown here is derived from an EMBL/GenBank/DDBJ whole genome shotgun (WGS) entry which is preliminary data.</text>
</comment>
<gene>
    <name evidence="4" type="ORF">Cfor_09825</name>
</gene>
<comment type="cofactor">
    <cofactor evidence="1">
        <name>a divalent metal cation</name>
        <dbReference type="ChEBI" id="CHEBI:60240"/>
    </cofactor>
</comment>
<keyword evidence="5" id="KW-1185">Reference proteome</keyword>
<name>A0A6L2QDN1_COPFO</name>
<organism evidence="4 5">
    <name type="scientific">Coptotermes formosanus</name>
    <name type="common">Formosan subterranean termite</name>
    <dbReference type="NCBI Taxonomy" id="36987"/>
    <lineage>
        <taxon>Eukaryota</taxon>
        <taxon>Metazoa</taxon>
        <taxon>Ecdysozoa</taxon>
        <taxon>Arthropoda</taxon>
        <taxon>Hexapoda</taxon>
        <taxon>Insecta</taxon>
        <taxon>Pterygota</taxon>
        <taxon>Neoptera</taxon>
        <taxon>Polyneoptera</taxon>
        <taxon>Dictyoptera</taxon>
        <taxon>Blattodea</taxon>
        <taxon>Blattoidea</taxon>
        <taxon>Termitoidae</taxon>
        <taxon>Rhinotermitidae</taxon>
        <taxon>Coptotermes</taxon>
    </lineage>
</organism>
<dbReference type="Proteomes" id="UP000502823">
    <property type="component" value="Unassembled WGS sequence"/>
</dbReference>
<dbReference type="GO" id="GO:0046872">
    <property type="term" value="F:metal ion binding"/>
    <property type="evidence" value="ECO:0007669"/>
    <property type="project" value="UniProtKB-KW"/>
</dbReference>
<protein>
    <recommendedName>
        <fullName evidence="3">DDE Tnp4 domain-containing protein</fullName>
    </recommendedName>
</protein>
<evidence type="ECO:0000259" key="3">
    <source>
        <dbReference type="Pfam" id="PF13359"/>
    </source>
</evidence>
<dbReference type="EMBL" id="BLKM01001619">
    <property type="protein sequence ID" value="GFG40237.1"/>
    <property type="molecule type" value="Genomic_DNA"/>
</dbReference>
<reference evidence="5" key="1">
    <citation type="submission" date="2020-01" db="EMBL/GenBank/DDBJ databases">
        <title>Draft genome sequence of the Termite Coptotermes fromosanus.</title>
        <authorList>
            <person name="Itakura S."/>
            <person name="Yosikawa Y."/>
            <person name="Umezawa K."/>
        </authorList>
    </citation>
    <scope>NUCLEOTIDE SEQUENCE [LARGE SCALE GENOMIC DNA]</scope>
</reference>
<dbReference type="OrthoDB" id="8193319at2759"/>
<evidence type="ECO:0000256" key="2">
    <source>
        <dbReference type="ARBA" id="ARBA00022723"/>
    </source>
</evidence>
<accession>A0A6L2QDN1</accession>
<dbReference type="Pfam" id="PF13359">
    <property type="entry name" value="DDE_Tnp_4"/>
    <property type="match status" value="1"/>
</dbReference>
<evidence type="ECO:0000256" key="1">
    <source>
        <dbReference type="ARBA" id="ARBA00001968"/>
    </source>
</evidence>
<evidence type="ECO:0000313" key="5">
    <source>
        <dbReference type="Proteomes" id="UP000502823"/>
    </source>
</evidence>